<sequence length="39" mass="4628">MATFNANAFPFFIICFTCQRQKYGHFQENKKNLKLGWAN</sequence>
<dbReference type="Proteomes" id="UP000029999">
    <property type="component" value="Unassembled WGS sequence"/>
</dbReference>
<proteinExistence type="predicted"/>
<evidence type="ECO:0000313" key="2">
    <source>
        <dbReference type="Proteomes" id="UP000029999"/>
    </source>
</evidence>
<gene>
    <name evidence="1" type="ORF">LP43_2134</name>
</gene>
<dbReference type="AlphaFoldDB" id="A0A0A0BEK3"/>
<organism evidence="1 2">
    <name type="scientific">Methylophaga thiooxydans</name>
    <dbReference type="NCBI Taxonomy" id="392484"/>
    <lineage>
        <taxon>Bacteria</taxon>
        <taxon>Pseudomonadati</taxon>
        <taxon>Pseudomonadota</taxon>
        <taxon>Gammaproteobacteria</taxon>
        <taxon>Thiotrichales</taxon>
        <taxon>Piscirickettsiaceae</taxon>
        <taxon>Methylophaga</taxon>
    </lineage>
</organism>
<protein>
    <submittedName>
        <fullName evidence="1">Uncharacterized protein</fullName>
    </submittedName>
</protein>
<accession>A0A0A0BEK3</accession>
<name>A0A0A0BEK3_9GAMM</name>
<evidence type="ECO:0000313" key="1">
    <source>
        <dbReference type="EMBL" id="KGM06260.1"/>
    </source>
</evidence>
<reference evidence="1 2" key="1">
    <citation type="submission" date="2014-09" db="EMBL/GenBank/DDBJ databases">
        <authorList>
            <person name="Grob C."/>
            <person name="Taubert M."/>
            <person name="Howat A.M."/>
            <person name="Burns O.J."/>
            <person name="Dixon J.L."/>
            <person name="Chen Y."/>
            <person name="Murrell J.C."/>
        </authorList>
    </citation>
    <scope>NUCLEOTIDE SEQUENCE [LARGE SCALE GENOMIC DNA]</scope>
    <source>
        <strain evidence="1">L4</strain>
    </source>
</reference>
<comment type="caution">
    <text evidence="1">The sequence shown here is derived from an EMBL/GenBank/DDBJ whole genome shotgun (WGS) entry which is preliminary data.</text>
</comment>
<dbReference type="EMBL" id="JRQD01000005">
    <property type="protein sequence ID" value="KGM06260.1"/>
    <property type="molecule type" value="Genomic_DNA"/>
</dbReference>